<dbReference type="AlphaFoldDB" id="A0A8E2EY20"/>
<feature type="region of interest" description="Disordered" evidence="1">
    <location>
        <begin position="241"/>
        <end position="260"/>
    </location>
</feature>
<protein>
    <submittedName>
        <fullName evidence="3">Toxin biosynthesis protein-like protein</fullName>
    </submittedName>
</protein>
<keyword evidence="4" id="KW-1185">Reference proteome</keyword>
<organism evidence="3 4">
    <name type="scientific">Glonium stellatum</name>
    <dbReference type="NCBI Taxonomy" id="574774"/>
    <lineage>
        <taxon>Eukaryota</taxon>
        <taxon>Fungi</taxon>
        <taxon>Dikarya</taxon>
        <taxon>Ascomycota</taxon>
        <taxon>Pezizomycotina</taxon>
        <taxon>Dothideomycetes</taxon>
        <taxon>Pleosporomycetidae</taxon>
        <taxon>Gloniales</taxon>
        <taxon>Gloniaceae</taxon>
        <taxon>Glonium</taxon>
    </lineage>
</organism>
<proteinExistence type="predicted"/>
<dbReference type="Proteomes" id="UP000250140">
    <property type="component" value="Unassembled WGS sequence"/>
</dbReference>
<dbReference type="InterPro" id="IPR000073">
    <property type="entry name" value="AB_hydrolase_1"/>
</dbReference>
<dbReference type="Pfam" id="PF12697">
    <property type="entry name" value="Abhydrolase_6"/>
    <property type="match status" value="1"/>
</dbReference>
<reference evidence="3 4" key="1">
    <citation type="journal article" date="2016" name="Nat. Commun.">
        <title>Ectomycorrhizal ecology is imprinted in the genome of the dominant symbiotic fungus Cenococcum geophilum.</title>
        <authorList>
            <consortium name="DOE Joint Genome Institute"/>
            <person name="Peter M."/>
            <person name="Kohler A."/>
            <person name="Ohm R.A."/>
            <person name="Kuo A."/>
            <person name="Krutzmann J."/>
            <person name="Morin E."/>
            <person name="Arend M."/>
            <person name="Barry K.W."/>
            <person name="Binder M."/>
            <person name="Choi C."/>
            <person name="Clum A."/>
            <person name="Copeland A."/>
            <person name="Grisel N."/>
            <person name="Haridas S."/>
            <person name="Kipfer T."/>
            <person name="LaButti K."/>
            <person name="Lindquist E."/>
            <person name="Lipzen A."/>
            <person name="Maire R."/>
            <person name="Meier B."/>
            <person name="Mihaltcheva S."/>
            <person name="Molinier V."/>
            <person name="Murat C."/>
            <person name="Poggeler S."/>
            <person name="Quandt C.A."/>
            <person name="Sperisen C."/>
            <person name="Tritt A."/>
            <person name="Tisserant E."/>
            <person name="Crous P.W."/>
            <person name="Henrissat B."/>
            <person name="Nehls U."/>
            <person name="Egli S."/>
            <person name="Spatafora J.W."/>
            <person name="Grigoriev I.V."/>
            <person name="Martin F.M."/>
        </authorList>
    </citation>
    <scope>NUCLEOTIDE SEQUENCE [LARGE SCALE GENOMIC DNA]</scope>
    <source>
        <strain evidence="3 4">CBS 207.34</strain>
    </source>
</reference>
<evidence type="ECO:0000313" key="3">
    <source>
        <dbReference type="EMBL" id="OCL07032.1"/>
    </source>
</evidence>
<feature type="compositionally biased region" description="Low complexity" evidence="1">
    <location>
        <begin position="243"/>
        <end position="253"/>
    </location>
</feature>
<feature type="domain" description="AB hydrolase-1" evidence="2">
    <location>
        <begin position="63"/>
        <end position="401"/>
    </location>
</feature>
<dbReference type="EMBL" id="KV749931">
    <property type="protein sequence ID" value="OCL07032.1"/>
    <property type="molecule type" value="Genomic_DNA"/>
</dbReference>
<accession>A0A8E2EY20</accession>
<dbReference type="Gene3D" id="3.40.50.1820">
    <property type="entry name" value="alpha/beta hydrolase"/>
    <property type="match status" value="1"/>
</dbReference>
<evidence type="ECO:0000256" key="1">
    <source>
        <dbReference type="SAM" id="MobiDB-lite"/>
    </source>
</evidence>
<sequence length="461" mass="51585">MSSSLFRIDDHVLPCQHIRGCVRSTAYDQEEVLHLAIKQYTPLDNLNPKPGDVTIIGGHANGFPKELYEPLWDEILRRAKQAGFSIRGIWIADVSNQGASGVLNEGKLGDEPSWLDHPRDLLHMVNHFRSQMPRPIIGLGHSMGGQNLVNLALIHQRLFETLILIDPVIQRFSSALGNYAPANASAFRRDRWPSRAAAAEAFKKNKFYQAWDARVLDRWIKYGLRDLPTLLYPSSSATPSIPYPATTTTEPTLTPTPPQAPEVTLTTTKHQEVFTFLRASFPPLGLQQSSNLDPGMTPAIRAAFERERHPDITPTANPQSPFYRPEPIITFHQLPQLRPSVLYVFGSLSPLSAPEFRADKLAMTGVGVGGSGGVKEGRVKEVVIEDAGHLIPMEKVEETAENVIQWVGGEMDRWRKLEKLREEEWGGKEGIQRAVMGERYLEELTSSLPDFRKKKVPAEKL</sequence>
<dbReference type="OrthoDB" id="94039at2759"/>
<dbReference type="SUPFAM" id="SSF53474">
    <property type="entry name" value="alpha/beta-Hydrolases"/>
    <property type="match status" value="1"/>
</dbReference>
<evidence type="ECO:0000313" key="4">
    <source>
        <dbReference type="Proteomes" id="UP000250140"/>
    </source>
</evidence>
<evidence type="ECO:0000259" key="2">
    <source>
        <dbReference type="Pfam" id="PF12697"/>
    </source>
</evidence>
<gene>
    <name evidence="3" type="ORF">AOQ84DRAFT_65704</name>
</gene>
<dbReference type="InterPro" id="IPR029058">
    <property type="entry name" value="AB_hydrolase_fold"/>
</dbReference>
<name>A0A8E2EY20_9PEZI</name>